<sequence>MPQRPIAAVIACCLSLPVWASDNHSRAITLPFLPYQSAQSYSCGKACGRVRSCRDAVYQWCVCGYARADGDNDGVPCERHCGQSSAANRARVKAIKQEFGCR</sequence>
<dbReference type="RefSeq" id="WP_058317612.1">
    <property type="nucleotide sequence ID" value="NZ_CYSF01000005.1"/>
</dbReference>
<gene>
    <name evidence="2" type="ORF">TM5383_00641</name>
</gene>
<protein>
    <recommendedName>
        <fullName evidence="4">Excalibur calcium-binding domain-containing protein</fullName>
    </recommendedName>
</protein>
<feature type="signal peptide" evidence="1">
    <location>
        <begin position="1"/>
        <end position="20"/>
    </location>
</feature>
<organism evidence="2 3">
    <name type="scientific">Thalassovita mediterranea</name>
    <dbReference type="NCBI Taxonomy" id="340021"/>
    <lineage>
        <taxon>Bacteria</taxon>
        <taxon>Pseudomonadati</taxon>
        <taxon>Pseudomonadota</taxon>
        <taxon>Alphaproteobacteria</taxon>
        <taxon>Rhodobacterales</taxon>
        <taxon>Roseobacteraceae</taxon>
        <taxon>Thalassovita</taxon>
    </lineage>
</organism>
<keyword evidence="3" id="KW-1185">Reference proteome</keyword>
<dbReference type="Proteomes" id="UP000051681">
    <property type="component" value="Unassembled WGS sequence"/>
</dbReference>
<evidence type="ECO:0000313" key="3">
    <source>
        <dbReference type="Proteomes" id="UP000051681"/>
    </source>
</evidence>
<evidence type="ECO:0000313" key="2">
    <source>
        <dbReference type="EMBL" id="CUH83453.1"/>
    </source>
</evidence>
<name>A0A0P1GMM3_9RHOB</name>
<dbReference type="STRING" id="340021.TM5383_00641"/>
<reference evidence="2 3" key="1">
    <citation type="submission" date="2015-09" db="EMBL/GenBank/DDBJ databases">
        <authorList>
            <consortium name="Swine Surveillance"/>
        </authorList>
    </citation>
    <scope>NUCLEOTIDE SEQUENCE [LARGE SCALE GENOMIC DNA]</scope>
    <source>
        <strain evidence="2 3">CECT 8383</strain>
    </source>
</reference>
<dbReference type="EMBL" id="CYSF01000005">
    <property type="protein sequence ID" value="CUH83453.1"/>
    <property type="molecule type" value="Genomic_DNA"/>
</dbReference>
<dbReference type="AlphaFoldDB" id="A0A0P1GMM3"/>
<keyword evidence="1" id="KW-0732">Signal</keyword>
<feature type="chain" id="PRO_5006063586" description="Excalibur calcium-binding domain-containing protein" evidence="1">
    <location>
        <begin position="21"/>
        <end position="102"/>
    </location>
</feature>
<evidence type="ECO:0008006" key="4">
    <source>
        <dbReference type="Google" id="ProtNLM"/>
    </source>
</evidence>
<proteinExistence type="predicted"/>
<evidence type="ECO:0000256" key="1">
    <source>
        <dbReference type="SAM" id="SignalP"/>
    </source>
</evidence>
<accession>A0A0P1GMM3</accession>